<evidence type="ECO:0000313" key="5">
    <source>
        <dbReference type="EMBL" id="GGJ98018.1"/>
    </source>
</evidence>
<comment type="similarity">
    <text evidence="1">Belongs to the outer membrane porin (Opr) (TC 1.B.25) family.</text>
</comment>
<evidence type="ECO:0000256" key="2">
    <source>
        <dbReference type="ARBA" id="ARBA00022448"/>
    </source>
</evidence>
<keyword evidence="3 4" id="KW-0732">Signal</keyword>
<organism evidence="5 6">
    <name type="scientific">Pseudomonas matsuisoli</name>
    <dbReference type="NCBI Taxonomy" id="1515666"/>
    <lineage>
        <taxon>Bacteria</taxon>
        <taxon>Pseudomonadati</taxon>
        <taxon>Pseudomonadota</taxon>
        <taxon>Gammaproteobacteria</taxon>
        <taxon>Pseudomonadales</taxon>
        <taxon>Pseudomonadaceae</taxon>
        <taxon>Pseudomonas</taxon>
    </lineage>
</organism>
<dbReference type="PANTHER" id="PTHR34596">
    <property type="entry name" value="CHITOPORIN"/>
    <property type="match status" value="1"/>
</dbReference>
<protein>
    <submittedName>
        <fullName evidence="5">Porin</fullName>
    </submittedName>
</protein>
<dbReference type="RefSeq" id="WP_188983562.1">
    <property type="nucleotide sequence ID" value="NZ_BMPO01000005.1"/>
</dbReference>
<evidence type="ECO:0000256" key="1">
    <source>
        <dbReference type="ARBA" id="ARBA00009075"/>
    </source>
</evidence>
<evidence type="ECO:0000256" key="4">
    <source>
        <dbReference type="SAM" id="SignalP"/>
    </source>
</evidence>
<reference evidence="5" key="2">
    <citation type="submission" date="2020-09" db="EMBL/GenBank/DDBJ databases">
        <authorList>
            <person name="Sun Q."/>
            <person name="Ohkuma M."/>
        </authorList>
    </citation>
    <scope>NUCLEOTIDE SEQUENCE</scope>
    <source>
        <strain evidence="5">JCM 30078</strain>
    </source>
</reference>
<dbReference type="Gene3D" id="2.40.160.10">
    <property type="entry name" value="Porin"/>
    <property type="match status" value="1"/>
</dbReference>
<reference evidence="5" key="1">
    <citation type="journal article" date="2014" name="Int. J. Syst. Evol. Microbiol.">
        <title>Complete genome sequence of Corynebacterium casei LMG S-19264T (=DSM 44701T), isolated from a smear-ripened cheese.</title>
        <authorList>
            <consortium name="US DOE Joint Genome Institute (JGI-PGF)"/>
            <person name="Walter F."/>
            <person name="Albersmeier A."/>
            <person name="Kalinowski J."/>
            <person name="Ruckert C."/>
        </authorList>
    </citation>
    <scope>NUCLEOTIDE SEQUENCE</scope>
    <source>
        <strain evidence="5">JCM 30078</strain>
    </source>
</reference>
<proteinExistence type="inferred from homology"/>
<dbReference type="GO" id="GO:0015288">
    <property type="term" value="F:porin activity"/>
    <property type="evidence" value="ECO:0007669"/>
    <property type="project" value="TreeGrafter"/>
</dbReference>
<dbReference type="Proteomes" id="UP000635983">
    <property type="component" value="Unassembled WGS sequence"/>
</dbReference>
<dbReference type="InterPro" id="IPR023614">
    <property type="entry name" value="Porin_dom_sf"/>
</dbReference>
<feature type="chain" id="PRO_5037553549" evidence="4">
    <location>
        <begin position="26"/>
        <end position="412"/>
    </location>
</feature>
<accession>A0A917PXP4</accession>
<evidence type="ECO:0000313" key="6">
    <source>
        <dbReference type="Proteomes" id="UP000635983"/>
    </source>
</evidence>
<keyword evidence="2" id="KW-0813">Transport</keyword>
<feature type="signal peptide" evidence="4">
    <location>
        <begin position="1"/>
        <end position="25"/>
    </location>
</feature>
<keyword evidence="6" id="KW-1185">Reference proteome</keyword>
<comment type="caution">
    <text evidence="5">The sequence shown here is derived from an EMBL/GenBank/DDBJ whole genome shotgun (WGS) entry which is preliminary data.</text>
</comment>
<dbReference type="GO" id="GO:0016020">
    <property type="term" value="C:membrane"/>
    <property type="evidence" value="ECO:0007669"/>
    <property type="project" value="InterPro"/>
</dbReference>
<name>A0A917PXP4_9PSED</name>
<dbReference type="EMBL" id="BMPO01000005">
    <property type="protein sequence ID" value="GGJ98018.1"/>
    <property type="molecule type" value="Genomic_DNA"/>
</dbReference>
<sequence length="412" mass="45510">MRFTIRTTLPTTLIGLAALPSVGWADFLADSKANLELRNFYFNSDYRHSDASQSKREEWAQGFILNYESGFTEGTVGFGVDALGLLGVKLDSGPDRQNTGLLPVGDDKAPDDYSSVGATAKARISKSVLRVGTLIPSLPTIRPSDSRLVPQTFQGAQLVSREIDGLTFNAGRLNRNKLRNVSGNELMSVSGTGITGGRETDKFDFGGVSYRWTPALTTGYDYGHLDDNYRQHMVNVLHVLPINDDQSFRSDIRYARSTSDGNTNVDNTAVGARFTYNLGGHGFGVALQKMSGKTGFPHINGTDSYLVNYVMLSPDYGNPGERSWQLRYDYDFTAVGIPGLSFMTRYLRGSNYELSDGSSAHEWERNTEIAYVFQNGALKNLELKWRNGTYRSGGDTDIDQNRLIVSYTIPLL</sequence>
<dbReference type="InterPro" id="IPR005318">
    <property type="entry name" value="OM_porin_bac"/>
</dbReference>
<gene>
    <name evidence="5" type="ORF">GCM10009304_24900</name>
</gene>
<dbReference type="Pfam" id="PF03573">
    <property type="entry name" value="OprD"/>
    <property type="match status" value="1"/>
</dbReference>
<evidence type="ECO:0000256" key="3">
    <source>
        <dbReference type="ARBA" id="ARBA00022729"/>
    </source>
</evidence>
<dbReference type="PANTHER" id="PTHR34596:SF2">
    <property type="entry name" value="CHITOPORIN"/>
    <property type="match status" value="1"/>
</dbReference>
<dbReference type="AlphaFoldDB" id="A0A917PXP4"/>
<dbReference type="FunFam" id="2.40.160.10:FF:000008">
    <property type="entry name" value="OprD family porin"/>
    <property type="match status" value="1"/>
</dbReference>